<name>A0ABQ4F9I5_9ACTN</name>
<sequence length="158" mass="16987">MLAGMPTPEELERQFTLLTAAARLDALRTREALASPAEEAEEGDLGPLSGDEDAEPLTREETLELLALGEVIARKASYGRQLTVRSARRAGASWSQIGAALGTTKQSAWEAHQRWIDEQARHRSEGHWGWDGDEVAAARALAGSPEGQEAQEGQEAAG</sequence>
<accession>A0ABQ4F9I5</accession>
<dbReference type="Proteomes" id="UP000651728">
    <property type="component" value="Unassembled WGS sequence"/>
</dbReference>
<feature type="compositionally biased region" description="Low complexity" evidence="1">
    <location>
        <begin position="146"/>
        <end position="158"/>
    </location>
</feature>
<evidence type="ECO:0000313" key="2">
    <source>
        <dbReference type="EMBL" id="GIH31462.1"/>
    </source>
</evidence>
<evidence type="ECO:0000256" key="1">
    <source>
        <dbReference type="SAM" id="MobiDB-lite"/>
    </source>
</evidence>
<feature type="region of interest" description="Disordered" evidence="1">
    <location>
        <begin position="122"/>
        <end position="158"/>
    </location>
</feature>
<organism evidence="2 3">
    <name type="scientific">Microbispora amethystogenes</name>
    <dbReference type="NCBI Taxonomy" id="1427754"/>
    <lineage>
        <taxon>Bacteria</taxon>
        <taxon>Bacillati</taxon>
        <taxon>Actinomycetota</taxon>
        <taxon>Actinomycetes</taxon>
        <taxon>Streptosporangiales</taxon>
        <taxon>Streptosporangiaceae</taxon>
        <taxon>Microbispora</taxon>
    </lineage>
</organism>
<dbReference type="EMBL" id="BOOB01000011">
    <property type="protein sequence ID" value="GIH31462.1"/>
    <property type="molecule type" value="Genomic_DNA"/>
</dbReference>
<gene>
    <name evidence="2" type="ORF">Mam01_16260</name>
</gene>
<comment type="caution">
    <text evidence="2">The sequence shown here is derived from an EMBL/GenBank/DDBJ whole genome shotgun (WGS) entry which is preliminary data.</text>
</comment>
<reference evidence="2 3" key="1">
    <citation type="submission" date="2021-01" db="EMBL/GenBank/DDBJ databases">
        <title>Whole genome shotgun sequence of Microbispora amethystogenes NBRC 101907.</title>
        <authorList>
            <person name="Komaki H."/>
            <person name="Tamura T."/>
        </authorList>
    </citation>
    <scope>NUCLEOTIDE SEQUENCE [LARGE SCALE GENOMIC DNA]</scope>
    <source>
        <strain evidence="2 3">NBRC 101907</strain>
    </source>
</reference>
<keyword evidence="3" id="KW-1185">Reference proteome</keyword>
<protein>
    <submittedName>
        <fullName evidence="2">Uncharacterized protein</fullName>
    </submittedName>
</protein>
<proteinExistence type="predicted"/>
<evidence type="ECO:0000313" key="3">
    <source>
        <dbReference type="Proteomes" id="UP000651728"/>
    </source>
</evidence>
<feature type="region of interest" description="Disordered" evidence="1">
    <location>
        <begin position="32"/>
        <end position="57"/>
    </location>
</feature>
<feature type="compositionally biased region" description="Acidic residues" evidence="1">
    <location>
        <begin position="38"/>
        <end position="55"/>
    </location>
</feature>